<dbReference type="OrthoDB" id="104801at2"/>
<gene>
    <name evidence="2" type="ordered locus">OCA5_c11980</name>
</gene>
<dbReference type="InterPro" id="IPR036777">
    <property type="entry name" value="Channel_Tsx-like_sf"/>
</dbReference>
<dbReference type="RefSeq" id="WP_013912952.1">
    <property type="nucleotide sequence ID" value="NC_011386.1"/>
</dbReference>
<evidence type="ECO:0000313" key="2">
    <source>
        <dbReference type="EMBL" id="AEI05916.1"/>
    </source>
</evidence>
<dbReference type="AlphaFoldDB" id="F8BUW7"/>
<dbReference type="Gene3D" id="2.40.230.20">
    <property type="entry name" value="Nucleoside-specific channel-forming protein, Tsx-like"/>
    <property type="match status" value="1"/>
</dbReference>
<evidence type="ECO:0000256" key="1">
    <source>
        <dbReference type="SAM" id="SignalP"/>
    </source>
</evidence>
<dbReference type="GO" id="GO:0009279">
    <property type="term" value="C:cell outer membrane"/>
    <property type="evidence" value="ECO:0007669"/>
    <property type="project" value="InterPro"/>
</dbReference>
<name>F8BUW7_AFIC5</name>
<protein>
    <recommendedName>
        <fullName evidence="4">Porin</fullName>
    </recommendedName>
</protein>
<sequence>MTLGSKVSAALFISTICLGSAFAADMPAKVKPVVTVPENPFFLVNDNRLSYSYIFNGTAPGVTGKTAKQVYNFTHFDVWAYGTNFFSISVNKSDHNDPAVGGTAGSTEFYGILRSTFGFNQIFDTKAFSVGPLRNVSFVIGGDANTHNNAVHPAKRLGLAGLQFQFGLPYKGFLNISPMVAKELNHNAFLSCATLGAPPCLVDGNTRYKTSWALEINYYMDLGFLPDYLPISISGRAGFYGPKGNQNSPLNTGVATVTEINTEPVRLTLDASKMIWGPKYSHFTDVWVAYRYWQNKFGIDHARSPTCTGLRAGSCTEESLHAGITVKF</sequence>
<evidence type="ECO:0000313" key="3">
    <source>
        <dbReference type="Proteomes" id="UP000007730"/>
    </source>
</evidence>
<evidence type="ECO:0008006" key="4">
    <source>
        <dbReference type="Google" id="ProtNLM"/>
    </source>
</evidence>
<feature type="chain" id="PRO_5003374281" description="Porin" evidence="1">
    <location>
        <begin position="24"/>
        <end position="328"/>
    </location>
</feature>
<dbReference type="HOGENOM" id="CLU_838893_0_0_5"/>
<dbReference type="eggNOG" id="ENOG50333PR">
    <property type="taxonomic scope" value="Bacteria"/>
</dbReference>
<dbReference type="KEGG" id="ocg:OCA5_c11980"/>
<dbReference type="SUPFAM" id="SSF111364">
    <property type="entry name" value="Tsx-like channel"/>
    <property type="match status" value="1"/>
</dbReference>
<reference evidence="2 3" key="1">
    <citation type="journal article" date="2011" name="J. Bacteriol.">
        <title>Complete genome sequences of the chemolithoautotrophic Oligotropha carboxidovorans strains OM4 and OM5.</title>
        <authorList>
            <person name="Volland S."/>
            <person name="Rachinger M."/>
            <person name="Strittmatter A."/>
            <person name="Daniel R."/>
            <person name="Gottschalk G."/>
            <person name="Meyer O."/>
        </authorList>
    </citation>
    <scope>NUCLEOTIDE SEQUENCE [LARGE SCALE GENOMIC DNA]</scope>
    <source>
        <strain evidence="3">ATCC 49405 / DSM 1227 / KCTC 32145 / OM5</strain>
    </source>
</reference>
<feature type="signal peptide" evidence="1">
    <location>
        <begin position="1"/>
        <end position="23"/>
    </location>
</feature>
<organism evidence="2 3">
    <name type="scientific">Afipia carboxidovorans (strain ATCC 49405 / DSM 1227 / KCTC 32145 / OM5)</name>
    <name type="common">Oligotropha carboxidovorans</name>
    <dbReference type="NCBI Taxonomy" id="504832"/>
    <lineage>
        <taxon>Bacteria</taxon>
        <taxon>Pseudomonadati</taxon>
        <taxon>Pseudomonadota</taxon>
        <taxon>Alphaproteobacteria</taxon>
        <taxon>Hyphomicrobiales</taxon>
        <taxon>Nitrobacteraceae</taxon>
        <taxon>Afipia</taxon>
    </lineage>
</organism>
<proteinExistence type="predicted"/>
<accession>F8BUW7</accession>
<dbReference type="EMBL" id="CP002826">
    <property type="protein sequence ID" value="AEI05916.1"/>
    <property type="molecule type" value="Genomic_DNA"/>
</dbReference>
<dbReference type="Proteomes" id="UP000007730">
    <property type="component" value="Chromosome"/>
</dbReference>
<keyword evidence="1" id="KW-0732">Signal</keyword>
<keyword evidence="3" id="KW-1185">Reference proteome</keyword>